<protein>
    <recommendedName>
        <fullName evidence="3">HTH tetR-type domain-containing protein</fullName>
    </recommendedName>
</protein>
<dbReference type="InterPro" id="IPR009057">
    <property type="entry name" value="Homeodomain-like_sf"/>
</dbReference>
<evidence type="ECO:0000313" key="4">
    <source>
        <dbReference type="EMBL" id="VYT93059.1"/>
    </source>
</evidence>
<dbReference type="GO" id="GO:0003677">
    <property type="term" value="F:DNA binding"/>
    <property type="evidence" value="ECO:0007669"/>
    <property type="project" value="UniProtKB-UniRule"/>
</dbReference>
<dbReference type="PANTHER" id="PTHR43479:SF11">
    <property type="entry name" value="ACREF_ENVCD OPERON REPRESSOR-RELATED"/>
    <property type="match status" value="1"/>
</dbReference>
<feature type="domain" description="HTH tetR-type" evidence="3">
    <location>
        <begin position="9"/>
        <end position="69"/>
    </location>
</feature>
<proteinExistence type="predicted"/>
<organism evidence="4">
    <name type="scientific">Eubacterium limosum</name>
    <dbReference type="NCBI Taxonomy" id="1736"/>
    <lineage>
        <taxon>Bacteria</taxon>
        <taxon>Bacillati</taxon>
        <taxon>Bacillota</taxon>
        <taxon>Clostridia</taxon>
        <taxon>Eubacteriales</taxon>
        <taxon>Eubacteriaceae</taxon>
        <taxon>Eubacterium</taxon>
    </lineage>
</organism>
<dbReference type="AlphaFoldDB" id="A0A6N3AKL4"/>
<dbReference type="InterPro" id="IPR001647">
    <property type="entry name" value="HTH_TetR"/>
</dbReference>
<keyword evidence="1 2" id="KW-0238">DNA-binding</keyword>
<evidence type="ECO:0000256" key="1">
    <source>
        <dbReference type="ARBA" id="ARBA00023125"/>
    </source>
</evidence>
<dbReference type="PANTHER" id="PTHR43479">
    <property type="entry name" value="ACREF/ENVCD OPERON REPRESSOR-RELATED"/>
    <property type="match status" value="1"/>
</dbReference>
<sequence>MVGERRDVRKSKEAIKNAFIQLIINQDIRKITVKDILTLADVSRGTFYAHFLDIYDVQEQVENDLMDHCIQVIGENSIDNIIDDPYPQVLRCIQFLVEHAETIRSLSQGNQNGAFITKYKVILKEGLFRSSHSITNNVTLSVVDACIVGAVVEGGLEKIIRGIPLNAEETARIISRFISRGIKGMIE</sequence>
<dbReference type="Gene3D" id="1.10.357.10">
    <property type="entry name" value="Tetracycline Repressor, domain 2"/>
    <property type="match status" value="1"/>
</dbReference>
<dbReference type="EMBL" id="CACRTR010000004">
    <property type="protein sequence ID" value="VYT93059.1"/>
    <property type="molecule type" value="Genomic_DNA"/>
</dbReference>
<dbReference type="SUPFAM" id="SSF46689">
    <property type="entry name" value="Homeodomain-like"/>
    <property type="match status" value="1"/>
</dbReference>
<dbReference type="InterPro" id="IPR050624">
    <property type="entry name" value="HTH-type_Tx_Regulator"/>
</dbReference>
<accession>A0A6N3AKL4</accession>
<reference evidence="4" key="1">
    <citation type="submission" date="2019-11" db="EMBL/GenBank/DDBJ databases">
        <authorList>
            <person name="Feng L."/>
        </authorList>
    </citation>
    <scope>NUCLEOTIDE SEQUENCE</scope>
    <source>
        <strain evidence="4">ElimosumLFYP34</strain>
    </source>
</reference>
<feature type="DNA-binding region" description="H-T-H motif" evidence="2">
    <location>
        <begin position="32"/>
        <end position="51"/>
    </location>
</feature>
<name>A0A6N3AKL4_EUBLI</name>
<evidence type="ECO:0000259" key="3">
    <source>
        <dbReference type="PROSITE" id="PS50977"/>
    </source>
</evidence>
<gene>
    <name evidence="4" type="ORF">ELLFYP34_02267</name>
</gene>
<dbReference type="PROSITE" id="PS50977">
    <property type="entry name" value="HTH_TETR_2"/>
    <property type="match status" value="1"/>
</dbReference>
<evidence type="ECO:0000256" key="2">
    <source>
        <dbReference type="PROSITE-ProRule" id="PRU00335"/>
    </source>
</evidence>